<protein>
    <submittedName>
        <fullName evidence="1">ParB-like partition protein</fullName>
    </submittedName>
</protein>
<dbReference type="Proteomes" id="UP000003250">
    <property type="component" value="Unassembled WGS sequence"/>
</dbReference>
<sequence>MVEVTKFDASWQADPDSLPQSLLVHDNGSPDAFEIVAGQRRRHAAKTIAGEGLAVENPALRHHDAAALEASLIENIAGLGPNEVSQWETFTLLKAGRKGGTPVEKRSRCCGCDRPWLVRWHEALSKPFCDLTERAAAGS</sequence>
<evidence type="ECO:0000313" key="1">
    <source>
        <dbReference type="EMBL" id="EHK54590.1"/>
    </source>
</evidence>
<dbReference type="PATRIC" id="fig|1107882.3.peg.4752"/>
<organism evidence="1 2">
    <name type="scientific">Mesorhizobium alhagi CCNWXJ12-2</name>
    <dbReference type="NCBI Taxonomy" id="1107882"/>
    <lineage>
        <taxon>Bacteria</taxon>
        <taxon>Pseudomonadati</taxon>
        <taxon>Pseudomonadota</taxon>
        <taxon>Alphaproteobacteria</taxon>
        <taxon>Hyphomicrobiales</taxon>
        <taxon>Phyllobacteriaceae</taxon>
        <taxon>Allomesorhizobium</taxon>
    </lineage>
</organism>
<dbReference type="AlphaFoldDB" id="H0HXH9"/>
<name>H0HXH9_9HYPH</name>
<evidence type="ECO:0000313" key="2">
    <source>
        <dbReference type="Proteomes" id="UP000003250"/>
    </source>
</evidence>
<dbReference type="EMBL" id="AHAM01000206">
    <property type="protein sequence ID" value="EHK54590.1"/>
    <property type="molecule type" value="Genomic_DNA"/>
</dbReference>
<accession>H0HXH9</accession>
<keyword evidence="2" id="KW-1185">Reference proteome</keyword>
<gene>
    <name evidence="1" type="ORF">MAXJ12_24492</name>
</gene>
<reference evidence="1 2" key="1">
    <citation type="journal article" date="2012" name="J. Bacteriol.">
        <title>Draft Genome Sequence of Mesorhizobium alhagi CCNWXJ12-2T, a Novel Salt-Resistant Species Isolated from the Desert of Northwestern China.</title>
        <authorList>
            <person name="Zhou M."/>
            <person name="Chen W."/>
            <person name="Chen H."/>
            <person name="Wei G."/>
        </authorList>
    </citation>
    <scope>NUCLEOTIDE SEQUENCE [LARGE SCALE GENOMIC DNA]</scope>
    <source>
        <strain evidence="1 2">CCNWXJ12-2</strain>
    </source>
</reference>
<proteinExistence type="predicted"/>
<dbReference type="RefSeq" id="WP_008838486.1">
    <property type="nucleotide sequence ID" value="NZ_AHAM01000206.1"/>
</dbReference>